<gene>
    <name evidence="2" type="ORF">CAEBREN_07218</name>
</gene>
<sequence length="152" mass="17145">MTRRSAKVVLENKTGAPFKMQVLHEYTGEDTDDSGWHMLAPGESKIMFEHVYFNTGFLTTGVDNWKVHGSKLVEYGGSDGKGIMFIGKLWIDGIPYRSWHGLLAQWKKHTLREEDEGEITLIEVHPSEVRFISPSGTSTTQWYALGEDAAKV</sequence>
<dbReference type="AlphaFoldDB" id="G0PG26"/>
<name>G0PG26_CAEBE</name>
<dbReference type="OMA" id="VTPWYRI"/>
<dbReference type="InterPro" id="IPR041157">
    <property type="entry name" value="PUD1/2"/>
</dbReference>
<dbReference type="OrthoDB" id="5785880at2759"/>
<dbReference type="eggNOG" id="ENOG502THKB">
    <property type="taxonomic scope" value="Eukaryota"/>
</dbReference>
<dbReference type="Gene3D" id="2.60.40.3820">
    <property type="match status" value="1"/>
</dbReference>
<evidence type="ECO:0000259" key="1">
    <source>
        <dbReference type="Pfam" id="PF18457"/>
    </source>
</evidence>
<reference evidence="3" key="1">
    <citation type="submission" date="2011-07" db="EMBL/GenBank/DDBJ databases">
        <authorList>
            <consortium name="Caenorhabditis brenneri Sequencing and Analysis Consortium"/>
            <person name="Wilson R.K."/>
        </authorList>
    </citation>
    <scope>NUCLEOTIDE SEQUENCE [LARGE SCALE GENOMIC DNA]</scope>
    <source>
        <strain evidence="3">PB2801</strain>
    </source>
</reference>
<dbReference type="PANTHER" id="PTHR31557">
    <property type="entry name" value="5C820-RELATED-RELATED"/>
    <property type="match status" value="1"/>
</dbReference>
<evidence type="ECO:0000313" key="3">
    <source>
        <dbReference type="Proteomes" id="UP000008068"/>
    </source>
</evidence>
<dbReference type="FunCoup" id="G0PG26">
    <property type="interactions" value="4"/>
</dbReference>
<protein>
    <recommendedName>
        <fullName evidence="1">Up-regulated in Daf-2 domain-containing protein</fullName>
    </recommendedName>
</protein>
<dbReference type="STRING" id="135651.G0PG26"/>
<dbReference type="InParanoid" id="G0PG26"/>
<accession>G0PG26</accession>
<organism evidence="3">
    <name type="scientific">Caenorhabditis brenneri</name>
    <name type="common">Nematode worm</name>
    <dbReference type="NCBI Taxonomy" id="135651"/>
    <lineage>
        <taxon>Eukaryota</taxon>
        <taxon>Metazoa</taxon>
        <taxon>Ecdysozoa</taxon>
        <taxon>Nematoda</taxon>
        <taxon>Chromadorea</taxon>
        <taxon>Rhabditida</taxon>
        <taxon>Rhabditina</taxon>
        <taxon>Rhabditomorpha</taxon>
        <taxon>Rhabditoidea</taxon>
        <taxon>Rhabditidae</taxon>
        <taxon>Peloderinae</taxon>
        <taxon>Caenorhabditis</taxon>
    </lineage>
</organism>
<evidence type="ECO:0000313" key="2">
    <source>
        <dbReference type="EMBL" id="EGT54685.1"/>
    </source>
</evidence>
<proteinExistence type="predicted"/>
<dbReference type="Pfam" id="PF18457">
    <property type="entry name" value="PUD1_2"/>
    <property type="match status" value="1"/>
</dbReference>
<dbReference type="Proteomes" id="UP000008068">
    <property type="component" value="Unassembled WGS sequence"/>
</dbReference>
<dbReference type="HOGENOM" id="CLU_110839_0_0_1"/>
<dbReference type="EMBL" id="GL380394">
    <property type="protein sequence ID" value="EGT54685.1"/>
    <property type="molecule type" value="Genomic_DNA"/>
</dbReference>
<keyword evidence="3" id="KW-1185">Reference proteome</keyword>
<feature type="domain" description="Up-regulated in Daf-2" evidence="1">
    <location>
        <begin position="2"/>
        <end position="142"/>
    </location>
</feature>
<dbReference type="PANTHER" id="PTHR31557:SF2">
    <property type="entry name" value="UP-REGULATED IN DAF-2 DOMAIN-CONTAINING PROTEIN"/>
    <property type="match status" value="1"/>
</dbReference>